<dbReference type="EMBL" id="BNAB01000008">
    <property type="protein sequence ID" value="GHE02138.1"/>
    <property type="molecule type" value="Genomic_DNA"/>
</dbReference>
<dbReference type="InterPro" id="IPR029033">
    <property type="entry name" value="His_PPase_superfam"/>
</dbReference>
<dbReference type="SMART" id="SM00855">
    <property type="entry name" value="PGAM"/>
    <property type="match status" value="1"/>
</dbReference>
<gene>
    <name evidence="1" type="primary">bluF</name>
    <name evidence="1" type="ORF">GCM10008024_20550</name>
</gene>
<dbReference type="CDD" id="cd07067">
    <property type="entry name" value="HP_PGM_like"/>
    <property type="match status" value="1"/>
</dbReference>
<dbReference type="AlphaFoldDB" id="A0AAN5A0F2"/>
<evidence type="ECO:0000313" key="2">
    <source>
        <dbReference type="Proteomes" id="UP000634647"/>
    </source>
</evidence>
<proteinExistence type="predicted"/>
<dbReference type="Proteomes" id="UP000634647">
    <property type="component" value="Unassembled WGS sequence"/>
</dbReference>
<dbReference type="InterPro" id="IPR013078">
    <property type="entry name" value="His_Pase_superF_clade-1"/>
</dbReference>
<dbReference type="SUPFAM" id="SSF53254">
    <property type="entry name" value="Phosphoglycerate mutase-like"/>
    <property type="match status" value="1"/>
</dbReference>
<organism evidence="1 2">
    <name type="scientific">Allgaiera indica</name>
    <dbReference type="NCBI Taxonomy" id="765699"/>
    <lineage>
        <taxon>Bacteria</taxon>
        <taxon>Pseudomonadati</taxon>
        <taxon>Pseudomonadota</taxon>
        <taxon>Alphaproteobacteria</taxon>
        <taxon>Rhodobacterales</taxon>
        <taxon>Paracoccaceae</taxon>
        <taxon>Allgaiera</taxon>
    </lineage>
</organism>
<dbReference type="Pfam" id="PF00300">
    <property type="entry name" value="His_Phos_1"/>
    <property type="match status" value="1"/>
</dbReference>
<reference evidence="1" key="2">
    <citation type="submission" date="2023-06" db="EMBL/GenBank/DDBJ databases">
        <authorList>
            <person name="Sun Q."/>
            <person name="Zhou Y."/>
        </authorList>
    </citation>
    <scope>NUCLEOTIDE SEQUENCE</scope>
    <source>
        <strain evidence="1">CGMCC 1.10859</strain>
    </source>
</reference>
<reference evidence="1" key="1">
    <citation type="journal article" date="2014" name="Int. J. Syst. Evol. Microbiol.">
        <title>Complete genome sequence of Corynebacterium casei LMG S-19264T (=DSM 44701T), isolated from a smear-ripened cheese.</title>
        <authorList>
            <consortium name="US DOE Joint Genome Institute (JGI-PGF)"/>
            <person name="Walter F."/>
            <person name="Albersmeier A."/>
            <person name="Kalinowski J."/>
            <person name="Ruckert C."/>
        </authorList>
    </citation>
    <scope>NUCLEOTIDE SEQUENCE</scope>
    <source>
        <strain evidence="1">CGMCC 1.10859</strain>
    </source>
</reference>
<comment type="caution">
    <text evidence="1">The sequence shown here is derived from an EMBL/GenBank/DDBJ whole genome shotgun (WGS) entry which is preliminary data.</text>
</comment>
<name>A0AAN5A0F2_9RHOB</name>
<protein>
    <submittedName>
        <fullName evidence="1">Alpha-ribazole-5'-phosphate phosphatase</fullName>
    </submittedName>
</protein>
<evidence type="ECO:0000313" key="1">
    <source>
        <dbReference type="EMBL" id="GHE02138.1"/>
    </source>
</evidence>
<accession>A0AAN5A0F2</accession>
<sequence length="198" mass="20353">MTGPEPTEMLLIRHAPLAVSGVLAGRSDLPARLPDTAEIEAARRVLAQLGADAAQLVSSPAKRCLATAEALFPGAEPATDPRLWEQDFGAWDGRPVVEMPDLGPLNRATLAARRPPGIGGESFLDAAARILPAVDDIAATAGTVTIIAHAGTIRAALGQALGAPKAGLAFEVAPLSVTCLRVFADGSRAIVFVNRGLA</sequence>
<dbReference type="Gene3D" id="3.40.50.1240">
    <property type="entry name" value="Phosphoglycerate mutase-like"/>
    <property type="match status" value="1"/>
</dbReference>